<keyword evidence="1" id="KW-0732">Signal</keyword>
<proteinExistence type="predicted"/>
<reference evidence="2" key="2">
    <citation type="submission" date="2014-07" db="EMBL/GenBank/DDBJ databases">
        <authorList>
            <person name="Hull J."/>
        </authorList>
    </citation>
    <scope>NUCLEOTIDE SEQUENCE</scope>
</reference>
<organism evidence="2">
    <name type="scientific">Lygus hesperus</name>
    <name type="common">Western plant bug</name>
    <dbReference type="NCBI Taxonomy" id="30085"/>
    <lineage>
        <taxon>Eukaryota</taxon>
        <taxon>Metazoa</taxon>
        <taxon>Ecdysozoa</taxon>
        <taxon>Arthropoda</taxon>
        <taxon>Hexapoda</taxon>
        <taxon>Insecta</taxon>
        <taxon>Pterygota</taxon>
        <taxon>Neoptera</taxon>
        <taxon>Paraneoptera</taxon>
        <taxon>Hemiptera</taxon>
        <taxon>Heteroptera</taxon>
        <taxon>Panheteroptera</taxon>
        <taxon>Cimicomorpha</taxon>
        <taxon>Miridae</taxon>
        <taxon>Mirini</taxon>
        <taxon>Lygus</taxon>
    </lineage>
</organism>
<evidence type="ECO:0000313" key="3">
    <source>
        <dbReference type="EMBL" id="JAG63853.1"/>
    </source>
</evidence>
<gene>
    <name evidence="2" type="ORF">CM83_16224</name>
</gene>
<feature type="chain" id="PRO_5015033683" evidence="1">
    <location>
        <begin position="21"/>
        <end position="100"/>
    </location>
</feature>
<dbReference type="EMBL" id="GBRD01001968">
    <property type="protein sequence ID" value="JAG63853.1"/>
    <property type="molecule type" value="Transcribed_RNA"/>
</dbReference>
<reference evidence="2" key="1">
    <citation type="journal article" date="2014" name="PLoS ONE">
        <title>Transcriptome-Based Identification of ABC Transporters in the Western Tarnished Plant Bug Lygus hesperus.</title>
        <authorList>
            <person name="Hull J.J."/>
            <person name="Chaney K."/>
            <person name="Geib S.M."/>
            <person name="Fabrick J.A."/>
            <person name="Brent C.S."/>
            <person name="Walsh D."/>
            <person name="Lavine L.C."/>
        </authorList>
    </citation>
    <scope>NUCLEOTIDE SEQUENCE</scope>
</reference>
<name>A0A0A9WM13_LYGHE</name>
<protein>
    <submittedName>
        <fullName evidence="2">Uncharacterized protein</fullName>
    </submittedName>
</protein>
<sequence length="100" mass="10977">MSMRKEVLAVVTVLLTGIAAMRPLPDLMVEKEDSGNEVQSNAIPNILTNSMDMLRDGGCVMEIQYTKRINGKCTKLGKGVEGCVAGSYVHPFYTDCFFAR</sequence>
<dbReference type="EMBL" id="GBHO01036076">
    <property type="protein sequence ID" value="JAG07528.1"/>
    <property type="molecule type" value="Transcribed_RNA"/>
</dbReference>
<dbReference type="AlphaFoldDB" id="A0A0A9WM13"/>
<evidence type="ECO:0000256" key="1">
    <source>
        <dbReference type="SAM" id="SignalP"/>
    </source>
</evidence>
<reference evidence="3" key="3">
    <citation type="submission" date="2014-09" db="EMBL/GenBank/DDBJ databases">
        <authorList>
            <person name="Magalhaes I.L.F."/>
            <person name="Oliveira U."/>
            <person name="Santos F.R."/>
            <person name="Vidigal T.H.D.A."/>
            <person name="Brescovit A.D."/>
            <person name="Santos A.J."/>
        </authorList>
    </citation>
    <scope>NUCLEOTIDE SEQUENCE</scope>
</reference>
<accession>A0A0A9WM13</accession>
<feature type="signal peptide" evidence="1">
    <location>
        <begin position="1"/>
        <end position="20"/>
    </location>
</feature>
<evidence type="ECO:0000313" key="2">
    <source>
        <dbReference type="EMBL" id="JAG07528.1"/>
    </source>
</evidence>